<proteinExistence type="predicted"/>
<accession>A0A977TP42</accession>
<sequence length="50" mass="5948">MSIWIVILAAILCVTMLYFWKLNRGQEILRIQYEHKFIPPPLAKYVVNIT</sequence>
<evidence type="ECO:0000313" key="1">
    <source>
        <dbReference type="EMBL" id="UXX41850.1"/>
    </source>
</evidence>
<dbReference type="Pfam" id="PF07280">
    <property type="entry name" value="Ac110_PIF"/>
    <property type="match status" value="1"/>
</dbReference>
<name>A0A977TP42_9BBAC</name>
<reference evidence="1" key="1">
    <citation type="journal article" date="2022" name="Virus Res.">
        <title>Genome analysis of Psilogramma increta granulovirus and its intrapopulation diversity.</title>
        <authorList>
            <person name="Zhang H."/>
            <person name="Li L."/>
            <person name="Chen B."/>
            <person name="Zuo Y."/>
            <person name="Wu W."/>
            <person name="Yuan M."/>
            <person name="Yang K."/>
        </authorList>
    </citation>
    <scope>NUCLEOTIDE SEQUENCE</scope>
    <source>
        <strain evidence="1">GZ</strain>
    </source>
</reference>
<dbReference type="EMBL" id="ON803509">
    <property type="protein sequence ID" value="UXX41850.1"/>
    <property type="molecule type" value="Genomic_DNA"/>
</dbReference>
<protein>
    <submittedName>
        <fullName evidence="1">Ac110</fullName>
    </submittedName>
</protein>
<dbReference type="Proteomes" id="UP001265762">
    <property type="component" value="Segment"/>
</dbReference>
<dbReference type="InterPro" id="IPR009903">
    <property type="entry name" value="AcMNPV_AC110"/>
</dbReference>
<organism evidence="1 2">
    <name type="scientific">Psilogramma increta granulovirus</name>
    <dbReference type="NCBI Taxonomy" id="2953508"/>
    <lineage>
        <taxon>Viruses</taxon>
        <taxon>Viruses incertae sedis</taxon>
        <taxon>Naldaviricetes</taxon>
        <taxon>Lefavirales</taxon>
        <taxon>Baculoviridae</taxon>
        <taxon>Betabaculovirus</taxon>
        <taxon>Betabaculovirus psincretae</taxon>
    </lineage>
</organism>
<evidence type="ECO:0000313" key="2">
    <source>
        <dbReference type="Proteomes" id="UP001265762"/>
    </source>
</evidence>
<keyword evidence="2" id="KW-1185">Reference proteome</keyword>